<protein>
    <submittedName>
        <fullName evidence="1">Uncharacterized protein</fullName>
    </submittedName>
</protein>
<sequence>MSALIAIERAGVSGFVGKQACVAENTRQVILGCVIVPSPRLGIVVCSSRRKRKIKFATNWSSSKAGCNVLHGQSGNEMNFNIK</sequence>
<name>A0A433QHW2_9FUNG</name>
<proteinExistence type="predicted"/>
<organism evidence="1 2">
    <name type="scientific">Jimgerdemannia flammicorona</name>
    <dbReference type="NCBI Taxonomy" id="994334"/>
    <lineage>
        <taxon>Eukaryota</taxon>
        <taxon>Fungi</taxon>
        <taxon>Fungi incertae sedis</taxon>
        <taxon>Mucoromycota</taxon>
        <taxon>Mucoromycotina</taxon>
        <taxon>Endogonomycetes</taxon>
        <taxon>Endogonales</taxon>
        <taxon>Endogonaceae</taxon>
        <taxon>Jimgerdemannia</taxon>
    </lineage>
</organism>
<gene>
    <name evidence="1" type="ORF">BC938DRAFT_480712</name>
</gene>
<evidence type="ECO:0000313" key="2">
    <source>
        <dbReference type="Proteomes" id="UP000274822"/>
    </source>
</evidence>
<dbReference type="AlphaFoldDB" id="A0A433QHW2"/>
<evidence type="ECO:0000313" key="1">
    <source>
        <dbReference type="EMBL" id="RUS29397.1"/>
    </source>
</evidence>
<keyword evidence="2" id="KW-1185">Reference proteome</keyword>
<accession>A0A433QHW2</accession>
<comment type="caution">
    <text evidence="1">The sequence shown here is derived from an EMBL/GenBank/DDBJ whole genome shotgun (WGS) entry which is preliminary data.</text>
</comment>
<dbReference type="Proteomes" id="UP000274822">
    <property type="component" value="Unassembled WGS sequence"/>
</dbReference>
<reference evidence="1 2" key="1">
    <citation type="journal article" date="2018" name="New Phytol.">
        <title>Phylogenomics of Endogonaceae and evolution of mycorrhizas within Mucoromycota.</title>
        <authorList>
            <person name="Chang Y."/>
            <person name="Desiro A."/>
            <person name="Na H."/>
            <person name="Sandor L."/>
            <person name="Lipzen A."/>
            <person name="Clum A."/>
            <person name="Barry K."/>
            <person name="Grigoriev I.V."/>
            <person name="Martin F.M."/>
            <person name="Stajich J.E."/>
            <person name="Smith M.E."/>
            <person name="Bonito G."/>
            <person name="Spatafora J.W."/>
        </authorList>
    </citation>
    <scope>NUCLEOTIDE SEQUENCE [LARGE SCALE GENOMIC DNA]</scope>
    <source>
        <strain evidence="1 2">AD002</strain>
    </source>
</reference>
<dbReference type="EMBL" id="RBNJ01005215">
    <property type="protein sequence ID" value="RUS29397.1"/>
    <property type="molecule type" value="Genomic_DNA"/>
</dbReference>